<feature type="region of interest" description="Disordered" evidence="1">
    <location>
        <begin position="1"/>
        <end position="24"/>
    </location>
</feature>
<gene>
    <name evidence="2" type="ORF">HNR53_004125</name>
</gene>
<reference evidence="2 3" key="1">
    <citation type="submission" date="2020-08" db="EMBL/GenBank/DDBJ databases">
        <title>Genomic Encyclopedia of Type Strains, Phase IV (KMG-IV): sequencing the most valuable type-strain genomes for metagenomic binning, comparative biology and taxonomic classification.</title>
        <authorList>
            <person name="Goeker M."/>
        </authorList>
    </citation>
    <scope>NUCLEOTIDE SEQUENCE [LARGE SCALE GENOMIC DNA]</scope>
    <source>
        <strain evidence="2 3">DSM 5391</strain>
    </source>
</reference>
<dbReference type="RefSeq" id="WP_281391878.1">
    <property type="nucleotide sequence ID" value="NZ_JACHGK010000021.1"/>
</dbReference>
<keyword evidence="3" id="KW-1185">Reference proteome</keyword>
<evidence type="ECO:0000256" key="1">
    <source>
        <dbReference type="SAM" id="MobiDB-lite"/>
    </source>
</evidence>
<dbReference type="AlphaFoldDB" id="A0A7X0LXB7"/>
<evidence type="ECO:0000313" key="3">
    <source>
        <dbReference type="Proteomes" id="UP000531594"/>
    </source>
</evidence>
<proteinExistence type="predicted"/>
<organism evidence="2 3">
    <name type="scientific">Bacillus benzoevorans</name>
    <dbReference type="NCBI Taxonomy" id="1456"/>
    <lineage>
        <taxon>Bacteria</taxon>
        <taxon>Bacillati</taxon>
        <taxon>Bacillota</taxon>
        <taxon>Bacilli</taxon>
        <taxon>Bacillales</taxon>
        <taxon>Bacillaceae</taxon>
        <taxon>Bacillus</taxon>
    </lineage>
</organism>
<sequence length="40" mass="4652">MSKKRKRNNALPKADEEFAEERGNGLEKVALKAMKRQHNK</sequence>
<name>A0A7X0LXB7_9BACI</name>
<accession>A0A7X0LXB7</accession>
<dbReference type="EMBL" id="JACHGK010000021">
    <property type="protein sequence ID" value="MBB6447445.1"/>
    <property type="molecule type" value="Genomic_DNA"/>
</dbReference>
<comment type="caution">
    <text evidence="2">The sequence shown here is derived from an EMBL/GenBank/DDBJ whole genome shotgun (WGS) entry which is preliminary data.</text>
</comment>
<evidence type="ECO:0000313" key="2">
    <source>
        <dbReference type="EMBL" id="MBB6447445.1"/>
    </source>
</evidence>
<dbReference type="Proteomes" id="UP000531594">
    <property type="component" value="Unassembled WGS sequence"/>
</dbReference>
<protein>
    <submittedName>
        <fullName evidence="2">Uncharacterized protein</fullName>
    </submittedName>
</protein>
<feature type="compositionally biased region" description="Basic and acidic residues" evidence="1">
    <location>
        <begin position="13"/>
        <end position="24"/>
    </location>
</feature>